<dbReference type="RefSeq" id="WP_106011884.1">
    <property type="nucleotide sequence ID" value="NZ_CP027226.1"/>
</dbReference>
<feature type="domain" description="DHHA1" evidence="2">
    <location>
        <begin position="246"/>
        <end position="344"/>
    </location>
</feature>
<dbReference type="EMBL" id="CP027226">
    <property type="protein sequence ID" value="AVM41898.1"/>
    <property type="molecule type" value="Genomic_DNA"/>
</dbReference>
<dbReference type="SUPFAM" id="SSF64182">
    <property type="entry name" value="DHH phosphoesterases"/>
    <property type="match status" value="1"/>
</dbReference>
<dbReference type="Pfam" id="PF02272">
    <property type="entry name" value="DHHA1"/>
    <property type="match status" value="1"/>
</dbReference>
<evidence type="ECO:0000313" key="3">
    <source>
        <dbReference type="EMBL" id="AVM41898.1"/>
    </source>
</evidence>
<dbReference type="InterPro" id="IPR051319">
    <property type="entry name" value="Oligoribo/pAp-PDE_c-di-AMP_PDE"/>
</dbReference>
<accession>A0A2S0KLK5</accession>
<dbReference type="Proteomes" id="UP000237947">
    <property type="component" value="Chromosome"/>
</dbReference>
<evidence type="ECO:0000313" key="4">
    <source>
        <dbReference type="Proteomes" id="UP000237947"/>
    </source>
</evidence>
<evidence type="ECO:0000259" key="2">
    <source>
        <dbReference type="Pfam" id="PF02272"/>
    </source>
</evidence>
<dbReference type="InterPro" id="IPR003156">
    <property type="entry name" value="DHHA1_dom"/>
</dbReference>
<proteinExistence type="predicted"/>
<dbReference type="PANTHER" id="PTHR47618:SF1">
    <property type="entry name" value="BIFUNCTIONAL OLIGORIBONUCLEASE AND PAP PHOSPHATASE NRNA"/>
    <property type="match status" value="1"/>
</dbReference>
<evidence type="ECO:0000259" key="1">
    <source>
        <dbReference type="Pfam" id="PF01368"/>
    </source>
</evidence>
<dbReference type="Pfam" id="PF01368">
    <property type="entry name" value="DHH"/>
    <property type="match status" value="1"/>
</dbReference>
<evidence type="ECO:0008006" key="5">
    <source>
        <dbReference type="Google" id="ProtNLM"/>
    </source>
</evidence>
<protein>
    <recommendedName>
        <fullName evidence="5">DHH family phosphoesterase</fullName>
    </recommendedName>
</protein>
<dbReference type="Gene3D" id="3.10.310.30">
    <property type="match status" value="1"/>
</dbReference>
<dbReference type="Gene3D" id="3.90.1640.10">
    <property type="entry name" value="inorganic pyrophosphatase (n-terminal core)"/>
    <property type="match status" value="1"/>
</dbReference>
<reference evidence="4" key="1">
    <citation type="submission" date="2018-02" db="EMBL/GenBank/DDBJ databases">
        <authorList>
            <person name="Holder M.E."/>
            <person name="Ajami N.J."/>
            <person name="Petrosino J.F."/>
        </authorList>
    </citation>
    <scope>NUCLEOTIDE SEQUENCE [LARGE SCALE GENOMIC DNA]</scope>
    <source>
        <strain evidence="4">CCUG 47711</strain>
    </source>
</reference>
<dbReference type="OrthoDB" id="9803668at2"/>
<dbReference type="GO" id="GO:0003676">
    <property type="term" value="F:nucleic acid binding"/>
    <property type="evidence" value="ECO:0007669"/>
    <property type="project" value="InterPro"/>
</dbReference>
<dbReference type="PANTHER" id="PTHR47618">
    <property type="entry name" value="BIFUNCTIONAL OLIGORIBONUCLEASE AND PAP PHOSPHATASE NRNA"/>
    <property type="match status" value="1"/>
</dbReference>
<dbReference type="AlphaFoldDB" id="A0A2S0KLK5"/>
<sequence length="350" mass="38680">MTRETRKIGLEALAKKILSKRNQDELILVYPHVRADGDAYGSSFALVKVFTKLGIEAAVLAEEDLSNEMAYMRAESEFINWNELSEEDQNEFKQKVSLSIQVDSSEDDRLANRLGIFQDSPEYAIIDHHISSKDNGGLIFIDPEAGANVELVYTLILVLEEFTGEKLFDKDIALDIYTGLLTDTGSFSYDNTKAETLKIAAELLEYEINVAELNNHLFKEKPWDRLIAETKLIQHAKLSADEKIAYLSVSQEFMNANNITDADLENLPAVLRNIKGVIVSLVLRETKEGTARGNLRSTGPNDISVIARAHNGGGHLNAAGFTIAASELGASDLDSIAQQIIAEIKHELGL</sequence>
<dbReference type="InterPro" id="IPR038763">
    <property type="entry name" value="DHH_sf"/>
</dbReference>
<keyword evidence="4" id="KW-1185">Reference proteome</keyword>
<gene>
    <name evidence="3" type="ORF">C5Q98_01010</name>
</gene>
<dbReference type="InterPro" id="IPR001667">
    <property type="entry name" value="DDH_dom"/>
</dbReference>
<organism evidence="3 4">
    <name type="scientific">Fastidiosipila sanguinis</name>
    <dbReference type="NCBI Taxonomy" id="236753"/>
    <lineage>
        <taxon>Bacteria</taxon>
        <taxon>Bacillati</taxon>
        <taxon>Bacillota</taxon>
        <taxon>Clostridia</taxon>
        <taxon>Eubacteriales</taxon>
        <taxon>Oscillospiraceae</taxon>
        <taxon>Fastidiosipila</taxon>
    </lineage>
</organism>
<feature type="domain" description="DDH" evidence="1">
    <location>
        <begin position="27"/>
        <end position="179"/>
    </location>
</feature>
<name>A0A2S0KLK5_9FIRM</name>
<dbReference type="KEGG" id="fsa:C5Q98_01010"/>